<protein>
    <recommendedName>
        <fullName evidence="9">Pentacotripeptide-repeat region of PRORP domain-containing protein</fullName>
    </recommendedName>
</protein>
<evidence type="ECO:0000256" key="5">
    <source>
        <dbReference type="ARBA" id="ARBA00023128"/>
    </source>
</evidence>
<keyword evidence="8" id="KW-1185">Reference proteome</keyword>
<dbReference type="Gene3D" id="1.25.40.10">
    <property type="entry name" value="Tetratricopeptide repeat domain"/>
    <property type="match status" value="2"/>
</dbReference>
<comment type="subcellular location">
    <subcellularLocation>
        <location evidence="1">Mitochondrion</location>
    </subcellularLocation>
</comment>
<dbReference type="AlphaFoldDB" id="A0A9Q0FL84"/>
<dbReference type="PANTHER" id="PTHR45717">
    <property type="entry name" value="OS12G0527900 PROTEIN"/>
    <property type="match status" value="1"/>
</dbReference>
<dbReference type="OrthoDB" id="429961at2759"/>
<dbReference type="EMBL" id="JAKUCV010005144">
    <property type="protein sequence ID" value="KAJ4832401.1"/>
    <property type="molecule type" value="Genomic_DNA"/>
</dbReference>
<dbReference type="GO" id="GO:0003729">
    <property type="term" value="F:mRNA binding"/>
    <property type="evidence" value="ECO:0007669"/>
    <property type="project" value="UniProtKB-ARBA"/>
</dbReference>
<evidence type="ECO:0000256" key="1">
    <source>
        <dbReference type="ARBA" id="ARBA00004173"/>
    </source>
</evidence>
<comment type="similarity">
    <text evidence="2">Belongs to the PPR family. P subfamily.</text>
</comment>
<dbReference type="Pfam" id="PF01535">
    <property type="entry name" value="PPR"/>
    <property type="match status" value="3"/>
</dbReference>
<organism evidence="7 8">
    <name type="scientific">Turnera subulata</name>
    <dbReference type="NCBI Taxonomy" id="218843"/>
    <lineage>
        <taxon>Eukaryota</taxon>
        <taxon>Viridiplantae</taxon>
        <taxon>Streptophyta</taxon>
        <taxon>Embryophyta</taxon>
        <taxon>Tracheophyta</taxon>
        <taxon>Spermatophyta</taxon>
        <taxon>Magnoliopsida</taxon>
        <taxon>eudicotyledons</taxon>
        <taxon>Gunneridae</taxon>
        <taxon>Pentapetalae</taxon>
        <taxon>rosids</taxon>
        <taxon>fabids</taxon>
        <taxon>Malpighiales</taxon>
        <taxon>Passifloraceae</taxon>
        <taxon>Turnera</taxon>
    </lineage>
</organism>
<dbReference type="NCBIfam" id="TIGR00756">
    <property type="entry name" value="PPR"/>
    <property type="match status" value="2"/>
</dbReference>
<dbReference type="InterPro" id="IPR002885">
    <property type="entry name" value="PPR_rpt"/>
</dbReference>
<comment type="caution">
    <text evidence="7">The sequence shown here is derived from an EMBL/GenBank/DDBJ whole genome shotgun (WGS) entry which is preliminary data.</text>
</comment>
<dbReference type="FunFam" id="1.25.40.10:FF:000385">
    <property type="entry name" value="Pentatricopeptide repeat-containing protein mitochondrial"/>
    <property type="match status" value="1"/>
</dbReference>
<dbReference type="InterPro" id="IPR011990">
    <property type="entry name" value="TPR-like_helical_dom_sf"/>
</dbReference>
<reference evidence="7" key="1">
    <citation type="submission" date="2022-02" db="EMBL/GenBank/DDBJ databases">
        <authorList>
            <person name="Henning P.M."/>
            <person name="McCubbin A.G."/>
            <person name="Shore J.S."/>
        </authorList>
    </citation>
    <scope>NUCLEOTIDE SEQUENCE</scope>
    <source>
        <strain evidence="7">F60SS</strain>
        <tissue evidence="7">Leaves</tissue>
    </source>
</reference>
<dbReference type="PROSITE" id="PS51375">
    <property type="entry name" value="PPR"/>
    <property type="match status" value="2"/>
</dbReference>
<keyword evidence="3" id="KW-0677">Repeat</keyword>
<sequence length="497" mass="56344">MNPRLLAKTLIKNQFSIFSRPYYTNRTNTVTLYSKISPLGSPGLSVVPELDNWIDNGKKVRVAELQRIIRDLRKRSRYTQALEVSEWMNQKGICLFSPAEHAVHLDLIGKVRGFAAAEDYFNNLRNRDKTDKTYGALLNCYVRQRQTEKAISHWEKMREMGFASTSLAYNDIMCLYTHGGQYEKVPDVLAEMKKNSVSPDNFSYRICINSYGVRNDIEGMERVLNEMEGQQHIAMDWNTYAVAANFYIKAGLADKAIDALKKSEEKLDKKEKDGTAYNHLISLYATLGSKAAVLRLWELQKSACKRRINRDYINVLKALVKLGEFEEAVEVLGEWESSGNCYDVRVPNCLVAGFAERGLCDEAKSLLEDLVERGKAISHKSWGIVAGGYLDIGELAKAFLSMKAALCIDVEGKEWKPEPRVITGILNWLGDEGSSEDAEAFVASLRNFIPMSREMYHALLKAKVREGKEVKGLLIGMRMDKLDENDETKKILSMRQV</sequence>
<dbReference type="SUPFAM" id="SSF48452">
    <property type="entry name" value="TPR-like"/>
    <property type="match status" value="1"/>
</dbReference>
<dbReference type="PANTHER" id="PTHR45717:SF20">
    <property type="entry name" value="OS07G0598500 PROTEIN"/>
    <property type="match status" value="1"/>
</dbReference>
<evidence type="ECO:0008006" key="9">
    <source>
        <dbReference type="Google" id="ProtNLM"/>
    </source>
</evidence>
<evidence type="ECO:0000256" key="4">
    <source>
        <dbReference type="ARBA" id="ARBA00022946"/>
    </source>
</evidence>
<evidence type="ECO:0000313" key="7">
    <source>
        <dbReference type="EMBL" id="KAJ4832401.1"/>
    </source>
</evidence>
<dbReference type="Proteomes" id="UP001141552">
    <property type="component" value="Unassembled WGS sequence"/>
</dbReference>
<reference evidence="7" key="2">
    <citation type="journal article" date="2023" name="Plants (Basel)">
        <title>Annotation of the Turnera subulata (Passifloraceae) Draft Genome Reveals the S-Locus Evolved after the Divergence of Turneroideae from Passifloroideae in a Stepwise Manner.</title>
        <authorList>
            <person name="Henning P.M."/>
            <person name="Roalson E.H."/>
            <person name="Mir W."/>
            <person name="McCubbin A.G."/>
            <person name="Shore J.S."/>
        </authorList>
    </citation>
    <scope>NUCLEOTIDE SEQUENCE</scope>
    <source>
        <strain evidence="7">F60SS</strain>
    </source>
</reference>
<feature type="repeat" description="PPR" evidence="6">
    <location>
        <begin position="130"/>
        <end position="164"/>
    </location>
</feature>
<keyword evidence="4" id="KW-0809">Transit peptide</keyword>
<accession>A0A9Q0FL84</accession>
<keyword evidence="5" id="KW-0496">Mitochondrion</keyword>
<name>A0A9Q0FL84_9ROSI</name>
<evidence type="ECO:0000256" key="6">
    <source>
        <dbReference type="PROSITE-ProRule" id="PRU00708"/>
    </source>
</evidence>
<evidence type="ECO:0000313" key="8">
    <source>
        <dbReference type="Proteomes" id="UP001141552"/>
    </source>
</evidence>
<dbReference type="Pfam" id="PF13041">
    <property type="entry name" value="PPR_2"/>
    <property type="match status" value="1"/>
</dbReference>
<dbReference type="GO" id="GO:0005739">
    <property type="term" value="C:mitochondrion"/>
    <property type="evidence" value="ECO:0007669"/>
    <property type="project" value="UniProtKB-SubCell"/>
</dbReference>
<proteinExistence type="inferred from homology"/>
<feature type="repeat" description="PPR" evidence="6">
    <location>
        <begin position="165"/>
        <end position="199"/>
    </location>
</feature>
<evidence type="ECO:0000256" key="2">
    <source>
        <dbReference type="ARBA" id="ARBA00007626"/>
    </source>
</evidence>
<evidence type="ECO:0000256" key="3">
    <source>
        <dbReference type="ARBA" id="ARBA00022737"/>
    </source>
</evidence>
<gene>
    <name evidence="7" type="ORF">Tsubulata_009544</name>
</gene>